<protein>
    <submittedName>
        <fullName evidence="1">8-amino-7-oxononanoate synthase</fullName>
        <ecNumber evidence="1">2.3.1.47</ecNumber>
    </submittedName>
</protein>
<keyword evidence="1" id="KW-0012">Acyltransferase</keyword>
<sequence>MDERHRLRRRATLESPQGDEVVIDGRSYISFASNDYLGLADHPSLVRALQQGADRWAPAAAPPIC</sequence>
<dbReference type="SUPFAM" id="SSF53383">
    <property type="entry name" value="PLP-dependent transferases"/>
    <property type="match status" value="1"/>
</dbReference>
<keyword evidence="1" id="KW-0808">Transferase</keyword>
<reference evidence="1 2" key="1">
    <citation type="submission" date="2018-12" db="EMBL/GenBank/DDBJ databases">
        <authorList>
            <consortium name="Pathogen Informatics"/>
        </authorList>
    </citation>
    <scope>NUCLEOTIDE SEQUENCE [LARGE SCALE GENOMIC DNA]</scope>
    <source>
        <strain evidence="1 2">NCTC9695</strain>
    </source>
</reference>
<evidence type="ECO:0000313" key="2">
    <source>
        <dbReference type="Proteomes" id="UP000275777"/>
    </source>
</evidence>
<dbReference type="GO" id="GO:0008710">
    <property type="term" value="F:8-amino-7-oxononanoate synthase activity"/>
    <property type="evidence" value="ECO:0007669"/>
    <property type="project" value="UniProtKB-EC"/>
</dbReference>
<dbReference type="Proteomes" id="UP000275777">
    <property type="component" value="Chromosome"/>
</dbReference>
<name>A0A447TLR9_CHRVL</name>
<organism evidence="1 2">
    <name type="scientific">Chromobacterium violaceum</name>
    <dbReference type="NCBI Taxonomy" id="536"/>
    <lineage>
        <taxon>Bacteria</taxon>
        <taxon>Pseudomonadati</taxon>
        <taxon>Pseudomonadota</taxon>
        <taxon>Betaproteobacteria</taxon>
        <taxon>Neisseriales</taxon>
        <taxon>Chromobacteriaceae</taxon>
        <taxon>Chromobacterium</taxon>
    </lineage>
</organism>
<dbReference type="InterPro" id="IPR015424">
    <property type="entry name" value="PyrdxlP-dep_Trfase"/>
</dbReference>
<gene>
    <name evidence="1" type="primary">bioF_2</name>
    <name evidence="1" type="ORF">NCTC9695_06339</name>
</gene>
<dbReference type="InterPro" id="IPR015422">
    <property type="entry name" value="PyrdxlP-dep_Trfase_small"/>
</dbReference>
<accession>A0A447TLR9</accession>
<proteinExistence type="predicted"/>
<evidence type="ECO:0000313" key="1">
    <source>
        <dbReference type="EMBL" id="VEB45807.1"/>
    </source>
</evidence>
<dbReference type="EMBL" id="LR134182">
    <property type="protein sequence ID" value="VEB45807.1"/>
    <property type="molecule type" value="Genomic_DNA"/>
</dbReference>
<dbReference type="Gene3D" id="3.90.1150.10">
    <property type="entry name" value="Aspartate Aminotransferase, domain 1"/>
    <property type="match status" value="1"/>
</dbReference>
<dbReference type="AlphaFoldDB" id="A0A447TLR9"/>
<dbReference type="EC" id="2.3.1.47" evidence="1"/>